<keyword evidence="3" id="KW-1185">Reference proteome</keyword>
<dbReference type="SUPFAM" id="SSF52540">
    <property type="entry name" value="P-loop containing nucleoside triphosphate hydrolases"/>
    <property type="match status" value="1"/>
</dbReference>
<organism evidence="2 3">
    <name type="scientific">Actibacterium lipolyticum</name>
    <dbReference type="NCBI Taxonomy" id="1524263"/>
    <lineage>
        <taxon>Bacteria</taxon>
        <taxon>Pseudomonadati</taxon>
        <taxon>Pseudomonadota</taxon>
        <taxon>Alphaproteobacteria</taxon>
        <taxon>Rhodobacterales</taxon>
        <taxon>Roseobacteraceae</taxon>
        <taxon>Actibacterium</taxon>
    </lineage>
</organism>
<dbReference type="GO" id="GO:0005524">
    <property type="term" value="F:ATP binding"/>
    <property type="evidence" value="ECO:0007669"/>
    <property type="project" value="InterPro"/>
</dbReference>
<evidence type="ECO:0000313" key="3">
    <source>
        <dbReference type="Proteomes" id="UP000202922"/>
    </source>
</evidence>
<dbReference type="InterPro" id="IPR003593">
    <property type="entry name" value="AAA+_ATPase"/>
</dbReference>
<dbReference type="Pfam" id="PF00485">
    <property type="entry name" value="PRK"/>
    <property type="match status" value="1"/>
</dbReference>
<dbReference type="InterPro" id="IPR006083">
    <property type="entry name" value="PRK/URK"/>
</dbReference>
<dbReference type="InterPro" id="IPR027417">
    <property type="entry name" value="P-loop_NTPase"/>
</dbReference>
<dbReference type="AlphaFoldDB" id="A0A238KUJ6"/>
<gene>
    <name evidence="2" type="primary">coaA</name>
    <name evidence="2" type="ORF">COL8621_03158</name>
</gene>
<dbReference type="SMART" id="SM00382">
    <property type="entry name" value="AAA"/>
    <property type="match status" value="1"/>
</dbReference>
<name>A0A238KUJ6_9RHOB</name>
<dbReference type="PANTHER" id="PTHR10285">
    <property type="entry name" value="URIDINE KINASE"/>
    <property type="match status" value="1"/>
</dbReference>
<dbReference type="OrthoDB" id="1550976at2"/>
<reference evidence="3" key="1">
    <citation type="submission" date="2017-05" db="EMBL/GenBank/DDBJ databases">
        <authorList>
            <person name="Rodrigo-Torres L."/>
            <person name="Arahal R. D."/>
            <person name="Lucena T."/>
        </authorList>
    </citation>
    <scope>NUCLEOTIDE SEQUENCE [LARGE SCALE GENOMIC DNA]</scope>
    <source>
        <strain evidence="3">CECT 8621</strain>
    </source>
</reference>
<dbReference type="NCBIfam" id="NF006746">
    <property type="entry name" value="PRK09270.1-5"/>
    <property type="match status" value="1"/>
</dbReference>
<dbReference type="RefSeq" id="WP_093968199.1">
    <property type="nucleotide sequence ID" value="NZ_FXYE01000002.1"/>
</dbReference>
<evidence type="ECO:0000259" key="1">
    <source>
        <dbReference type="SMART" id="SM00382"/>
    </source>
</evidence>
<accession>A0A238KUJ6</accession>
<protein>
    <submittedName>
        <fullName evidence="2">Pantothenate kinase</fullName>
        <ecNumber evidence="2">2.7.1.33</ecNumber>
    </submittedName>
</protein>
<proteinExistence type="predicted"/>
<evidence type="ECO:0000313" key="2">
    <source>
        <dbReference type="EMBL" id="SMX46544.1"/>
    </source>
</evidence>
<sequence length="203" mass="22208">MNQIRREALADRLITLAQGQGRIIVAIAGAPGSGKSTLAEALAKAIGPDACVVPMDGFHLDNTVLKERGLFARKGAPETFDAEGFRHLITRLSAGGDVIYPTFDRELDLARAGAGVAPAQAKIVLCEGNYLLLDRPIWADLAQHWDATVFLDVPMEELERRLIQRWLDHGHSPEQAKARAMGNDIPNARQVVEHSRRADFVVT</sequence>
<keyword evidence="2" id="KW-0808">Transferase</keyword>
<dbReference type="Proteomes" id="UP000202922">
    <property type="component" value="Unassembled WGS sequence"/>
</dbReference>
<dbReference type="EC" id="2.7.1.33" evidence="2"/>
<dbReference type="Gene3D" id="3.40.50.300">
    <property type="entry name" value="P-loop containing nucleotide triphosphate hydrolases"/>
    <property type="match status" value="3"/>
</dbReference>
<feature type="domain" description="AAA+ ATPase" evidence="1">
    <location>
        <begin position="21"/>
        <end position="151"/>
    </location>
</feature>
<dbReference type="GO" id="GO:0004594">
    <property type="term" value="F:pantothenate kinase activity"/>
    <property type="evidence" value="ECO:0007669"/>
    <property type="project" value="UniProtKB-EC"/>
</dbReference>
<dbReference type="EMBL" id="FXYE01000002">
    <property type="protein sequence ID" value="SMX46544.1"/>
    <property type="molecule type" value="Genomic_DNA"/>
</dbReference>
<keyword evidence="2" id="KW-0418">Kinase</keyword>